<gene>
    <name evidence="8" type="ORF">OCV65_11685</name>
</gene>
<evidence type="ECO:0000256" key="5">
    <source>
        <dbReference type="ARBA" id="ARBA00023136"/>
    </source>
</evidence>
<feature type="transmembrane region" description="Helical" evidence="6">
    <location>
        <begin position="419"/>
        <end position="442"/>
    </location>
</feature>
<feature type="transmembrane region" description="Helical" evidence="6">
    <location>
        <begin position="308"/>
        <end position="328"/>
    </location>
</feature>
<protein>
    <submittedName>
        <fullName evidence="8">ABC transporter permease</fullName>
    </submittedName>
</protein>
<feature type="transmembrane region" description="Helical" evidence="6">
    <location>
        <begin position="646"/>
        <end position="670"/>
    </location>
</feature>
<keyword evidence="4 6" id="KW-1133">Transmembrane helix</keyword>
<dbReference type="PANTHER" id="PTHR30287">
    <property type="entry name" value="MEMBRANE COMPONENT OF PREDICTED ABC SUPERFAMILY METABOLITE UPTAKE TRANSPORTER"/>
    <property type="match status" value="1"/>
</dbReference>
<evidence type="ECO:0000259" key="7">
    <source>
        <dbReference type="Pfam" id="PF02687"/>
    </source>
</evidence>
<dbReference type="RefSeq" id="WP_262582200.1">
    <property type="nucleotide sequence ID" value="NZ_JAOQJV010000019.1"/>
</dbReference>
<comment type="caution">
    <text evidence="8">The sequence shown here is derived from an EMBL/GenBank/DDBJ whole genome shotgun (WGS) entry which is preliminary data.</text>
</comment>
<evidence type="ECO:0000256" key="4">
    <source>
        <dbReference type="ARBA" id="ARBA00022989"/>
    </source>
</evidence>
<organism evidence="8 9">
    <name type="scientific">Dorea ammoniilytica</name>
    <dbReference type="NCBI Taxonomy" id="2981788"/>
    <lineage>
        <taxon>Bacteria</taxon>
        <taxon>Bacillati</taxon>
        <taxon>Bacillota</taxon>
        <taxon>Clostridia</taxon>
        <taxon>Lachnospirales</taxon>
        <taxon>Lachnospiraceae</taxon>
        <taxon>Dorea</taxon>
    </lineage>
</organism>
<evidence type="ECO:0000313" key="9">
    <source>
        <dbReference type="Proteomes" id="UP001207605"/>
    </source>
</evidence>
<dbReference type="EMBL" id="JAOQJV010000019">
    <property type="protein sequence ID" value="MCU6700891.1"/>
    <property type="molecule type" value="Genomic_DNA"/>
</dbReference>
<sequence length="776" mass="88085">MKNPLNKRLPRELKSEFGKHLVLFIFLAGMIALVSGFLVADGSMLKAYEQSFEKYNIEDGNFELDEEVSDGTLQKIEQDGVTVYPNYYIEEETKEVDSTLRIFKPRTDVDKVCLMQGKMPEKADEIAIDRMYADNNELKVGDDLKVGKQTLKITGLVALSDYSALFSNTSDMMFDATKFGVAIMTEDGFATLDDTHIHYSYAWKYNNPPKNDTEAKTMGEDFLKKLAKRGTIVNYIPEFVNQAIIFTGDDMGGDSAMFTVFLYIVVAIIAFVFAITTSNTISKEATVIGTLRASGYTKRELIRHYMTMPVIVMLAAAVVGNILGYTVLKGYMAAMYYGSYSLPTYVTIWSADAFIKTTLVPILILMVINYVTLRSKLSMSPLKFMRRDLSRRKKKKIVHLSSRIYFVTRFRFRIIFQNVPNYITIVVGVFFANLILLFGLMFSPLLAHFEQDITHSMLCKYQYVLQDMDSEEFSDAPDGTMTNVLYKFYTDSLLSTSTKGAEKYSITTLKTQEGKLKSEDVMVYGVSPDSVYVDIEFRNPDDIYISNAFAEKHNIHVGDSVTLDEPYDDNDYTFKIAGIYTYPASIAVFMEQDQYNKVFNKQEGYFNGYFSDKRITDISDEMISTVITKDDLDKTCRQLEVSMGNMMVLFQGFGVIMFVLIIYLLSKIIIEKNAQSISMAKILGYTNHEINRLYITATTIVVVLSLILTIPLANITIEEICKAAFAQFSGWLPYYVPEITFVKMFAAGVIAYALVAFFQIRKVERIPMTDALKNVE</sequence>
<comment type="subcellular location">
    <subcellularLocation>
        <location evidence="1">Cell membrane</location>
        <topology evidence="1">Multi-pass membrane protein</topology>
    </subcellularLocation>
</comment>
<feature type="transmembrane region" description="Helical" evidence="6">
    <location>
        <begin position="348"/>
        <end position="373"/>
    </location>
</feature>
<dbReference type="InterPro" id="IPR003838">
    <property type="entry name" value="ABC3_permease_C"/>
</dbReference>
<evidence type="ECO:0000313" key="8">
    <source>
        <dbReference type="EMBL" id="MCU6700891.1"/>
    </source>
</evidence>
<feature type="domain" description="ABC3 transporter permease C-terminal" evidence="7">
    <location>
        <begin position="652"/>
        <end position="765"/>
    </location>
</feature>
<keyword evidence="2" id="KW-1003">Cell membrane</keyword>
<keyword evidence="3 6" id="KW-0812">Transmembrane</keyword>
<dbReference type="PANTHER" id="PTHR30287:SF2">
    <property type="entry name" value="BLL1001 PROTEIN"/>
    <property type="match status" value="1"/>
</dbReference>
<accession>A0ABT2S8I0</accession>
<name>A0ABT2S8I0_9FIRM</name>
<feature type="transmembrane region" description="Helical" evidence="6">
    <location>
        <begin position="21"/>
        <end position="40"/>
    </location>
</feature>
<keyword evidence="5 6" id="KW-0472">Membrane</keyword>
<dbReference type="InterPro" id="IPR038766">
    <property type="entry name" value="Membrane_comp_ABC_pdt"/>
</dbReference>
<feature type="transmembrane region" description="Helical" evidence="6">
    <location>
        <begin position="691"/>
        <end position="714"/>
    </location>
</feature>
<keyword evidence="9" id="KW-1185">Reference proteome</keyword>
<evidence type="ECO:0000256" key="1">
    <source>
        <dbReference type="ARBA" id="ARBA00004651"/>
    </source>
</evidence>
<reference evidence="8 9" key="1">
    <citation type="journal article" date="2021" name="ISME Commun">
        <title>Automated analysis of genomic sequences facilitates high-throughput and comprehensive description of bacteria.</title>
        <authorList>
            <person name="Hitch T.C.A."/>
        </authorList>
    </citation>
    <scope>NUCLEOTIDE SEQUENCE [LARGE SCALE GENOMIC DNA]</scope>
    <source>
        <strain evidence="8 9">Sanger_02</strain>
    </source>
</reference>
<dbReference type="Proteomes" id="UP001207605">
    <property type="component" value="Unassembled WGS sequence"/>
</dbReference>
<feature type="transmembrane region" description="Helical" evidence="6">
    <location>
        <begin position="734"/>
        <end position="758"/>
    </location>
</feature>
<feature type="transmembrane region" description="Helical" evidence="6">
    <location>
        <begin position="256"/>
        <end position="275"/>
    </location>
</feature>
<feature type="domain" description="ABC3 transporter permease C-terminal" evidence="7">
    <location>
        <begin position="260"/>
        <end position="373"/>
    </location>
</feature>
<evidence type="ECO:0000256" key="6">
    <source>
        <dbReference type="SAM" id="Phobius"/>
    </source>
</evidence>
<evidence type="ECO:0000256" key="2">
    <source>
        <dbReference type="ARBA" id="ARBA00022475"/>
    </source>
</evidence>
<dbReference type="Pfam" id="PF02687">
    <property type="entry name" value="FtsX"/>
    <property type="match status" value="2"/>
</dbReference>
<evidence type="ECO:0000256" key="3">
    <source>
        <dbReference type="ARBA" id="ARBA00022692"/>
    </source>
</evidence>
<proteinExistence type="predicted"/>